<protein>
    <submittedName>
        <fullName evidence="1">Uncharacterized protein</fullName>
    </submittedName>
</protein>
<gene>
    <name evidence="1" type="ORF">NDU88_000798</name>
</gene>
<sequence>MPGTPRVLTEDQGGTETDEVWYNGGALDNNVARSNHEASWDTRGQCIQRYQAHHMPLNTGAVCHQERNDRETVNSNRFCYNYTAP</sequence>
<dbReference type="EMBL" id="JANPWB010000006">
    <property type="protein sequence ID" value="KAJ1175510.1"/>
    <property type="molecule type" value="Genomic_DNA"/>
</dbReference>
<organism evidence="1 2">
    <name type="scientific">Pleurodeles waltl</name>
    <name type="common">Iberian ribbed newt</name>
    <dbReference type="NCBI Taxonomy" id="8319"/>
    <lineage>
        <taxon>Eukaryota</taxon>
        <taxon>Metazoa</taxon>
        <taxon>Chordata</taxon>
        <taxon>Craniata</taxon>
        <taxon>Vertebrata</taxon>
        <taxon>Euteleostomi</taxon>
        <taxon>Amphibia</taxon>
        <taxon>Batrachia</taxon>
        <taxon>Caudata</taxon>
        <taxon>Salamandroidea</taxon>
        <taxon>Salamandridae</taxon>
        <taxon>Pleurodelinae</taxon>
        <taxon>Pleurodeles</taxon>
    </lineage>
</organism>
<dbReference type="AlphaFoldDB" id="A0AAV7TFU0"/>
<evidence type="ECO:0000313" key="2">
    <source>
        <dbReference type="Proteomes" id="UP001066276"/>
    </source>
</evidence>
<reference evidence="1" key="1">
    <citation type="journal article" date="2022" name="bioRxiv">
        <title>Sequencing and chromosome-scale assembly of the giantPleurodeles waltlgenome.</title>
        <authorList>
            <person name="Brown T."/>
            <person name="Elewa A."/>
            <person name="Iarovenko S."/>
            <person name="Subramanian E."/>
            <person name="Araus A.J."/>
            <person name="Petzold A."/>
            <person name="Susuki M."/>
            <person name="Suzuki K.-i.T."/>
            <person name="Hayashi T."/>
            <person name="Toyoda A."/>
            <person name="Oliveira C."/>
            <person name="Osipova E."/>
            <person name="Leigh N.D."/>
            <person name="Simon A."/>
            <person name="Yun M.H."/>
        </authorList>
    </citation>
    <scope>NUCLEOTIDE SEQUENCE</scope>
    <source>
        <strain evidence="1">20211129_DDA</strain>
        <tissue evidence="1">Liver</tissue>
    </source>
</reference>
<proteinExistence type="predicted"/>
<evidence type="ECO:0000313" key="1">
    <source>
        <dbReference type="EMBL" id="KAJ1175510.1"/>
    </source>
</evidence>
<accession>A0AAV7TFU0</accession>
<comment type="caution">
    <text evidence="1">The sequence shown here is derived from an EMBL/GenBank/DDBJ whole genome shotgun (WGS) entry which is preliminary data.</text>
</comment>
<keyword evidence="2" id="KW-1185">Reference proteome</keyword>
<dbReference type="Proteomes" id="UP001066276">
    <property type="component" value="Chromosome 3_2"/>
</dbReference>
<name>A0AAV7TFU0_PLEWA</name>